<evidence type="ECO:0000313" key="1">
    <source>
        <dbReference type="EMBL" id="QCP49538.1"/>
    </source>
</evidence>
<dbReference type="RefSeq" id="WP_137332363.1">
    <property type="nucleotide sequence ID" value="NZ_CP040077.1"/>
</dbReference>
<dbReference type="EMBL" id="CP040077">
    <property type="protein sequence ID" value="QCP49538.1"/>
    <property type="molecule type" value="Genomic_DNA"/>
</dbReference>
<proteinExistence type="predicted"/>
<sequence length="121" mass="13642">MEAYQYECASADFEELARVVSDLFPEQTRFVERPAADGTPALSIQWVAMRFGSTAKRFEMEVRFAPPALARYRATPPRARGRSFAILRAYVEAMLGSLEEQYAEGKAVPREVTIELADEFA</sequence>
<dbReference type="OrthoDB" id="9016566at2"/>
<organism evidence="1 2">
    <name type="scientific">Trinickia violacea</name>
    <dbReference type="NCBI Taxonomy" id="2571746"/>
    <lineage>
        <taxon>Bacteria</taxon>
        <taxon>Pseudomonadati</taxon>
        <taxon>Pseudomonadota</taxon>
        <taxon>Betaproteobacteria</taxon>
        <taxon>Burkholderiales</taxon>
        <taxon>Burkholderiaceae</taxon>
        <taxon>Trinickia</taxon>
    </lineage>
</organism>
<name>A0A4P8IKY2_9BURK</name>
<protein>
    <submittedName>
        <fullName evidence="1">DUF3022 domain-containing protein</fullName>
    </submittedName>
</protein>
<dbReference type="Pfam" id="PF11226">
    <property type="entry name" value="DUF3022"/>
    <property type="match status" value="1"/>
</dbReference>
<keyword evidence="2" id="KW-1185">Reference proteome</keyword>
<dbReference type="AlphaFoldDB" id="A0A4P8IKY2"/>
<dbReference type="Proteomes" id="UP000298656">
    <property type="component" value="Chromosome 1"/>
</dbReference>
<accession>A0A4P8IKY2</accession>
<dbReference type="InterPro" id="IPR021389">
    <property type="entry name" value="DUF3022"/>
</dbReference>
<reference evidence="1 2" key="1">
    <citation type="submission" date="2019-05" db="EMBL/GenBank/DDBJ databases">
        <title>Burkholderia sp. DHOD12, isolated from subtropical forest soil.</title>
        <authorList>
            <person name="Gao Z.-H."/>
            <person name="Qiu L.-H."/>
        </authorList>
    </citation>
    <scope>NUCLEOTIDE SEQUENCE [LARGE SCALE GENOMIC DNA]</scope>
    <source>
        <strain evidence="1 2">DHOD12</strain>
    </source>
</reference>
<gene>
    <name evidence="1" type="ORF">FAZ95_10350</name>
</gene>
<dbReference type="KEGG" id="tvl:FAZ95_10350"/>
<evidence type="ECO:0000313" key="2">
    <source>
        <dbReference type="Proteomes" id="UP000298656"/>
    </source>
</evidence>